<reference evidence="1 2" key="1">
    <citation type="journal article" date="2016" name="Antonie Van Leeuwenhoek">
        <title>Lysinibacillus endophyticus sp. nov., an indole-3-acetic acid producing endophytic bacterium isolated from corn root (Zea mays cv. Xinken-5).</title>
        <authorList>
            <person name="Yu J."/>
            <person name="Guan X."/>
            <person name="Liu C."/>
            <person name="Xiang W."/>
            <person name="Yu Z."/>
            <person name="Liu X."/>
            <person name="Wang G."/>
        </authorList>
    </citation>
    <scope>NUCLEOTIDE SEQUENCE [LARGE SCALE GENOMIC DNA]</scope>
    <source>
        <strain evidence="1 2">DSM 100506</strain>
    </source>
</reference>
<dbReference type="EMBL" id="RBZN01000007">
    <property type="protein sequence ID" value="RKQ18940.1"/>
    <property type="molecule type" value="Genomic_DNA"/>
</dbReference>
<dbReference type="OrthoDB" id="4986073at2"/>
<dbReference type="Proteomes" id="UP000272238">
    <property type="component" value="Unassembled WGS sequence"/>
</dbReference>
<sequence length="286" mass="33166">MYKIEPNVDIEEIVKFHYDLYQNQKTTQAVTSIHAVYEILQKQNVPVIRMIDPRSSIIKGISETKNLAILTKSQSAKIAVGYIQFENNREIQINELGQFTLLFKTRLIEVERNLFTLFTTQGDVQRIFEYLSEIQWKRLSDTSFKLAFGYGSNIEEATQNAKDALLLTKSNTAYVLTEHKQLLGPYPKYHRCIELRTQEPVLVEVAKSTSLSPANLSKVIQFSKYHTANEFTAHDLESFLQVSRRTSERILKKLVDHQYAEVVGEEMTYQQGRPRAVYRLNFPTYL</sequence>
<keyword evidence="2" id="KW-1185">Reference proteome</keyword>
<comment type="caution">
    <text evidence="1">The sequence shown here is derived from an EMBL/GenBank/DDBJ whole genome shotgun (WGS) entry which is preliminary data.</text>
</comment>
<protein>
    <recommendedName>
        <fullName evidence="3">Transcriptional regulator</fullName>
    </recommendedName>
</protein>
<name>A0A494Z8S5_9BACL</name>
<dbReference type="AlphaFoldDB" id="A0A494Z8S5"/>
<evidence type="ECO:0008006" key="3">
    <source>
        <dbReference type="Google" id="ProtNLM"/>
    </source>
</evidence>
<dbReference type="RefSeq" id="WP_121213665.1">
    <property type="nucleotide sequence ID" value="NZ_RBZN01000007.1"/>
</dbReference>
<proteinExistence type="predicted"/>
<evidence type="ECO:0000313" key="2">
    <source>
        <dbReference type="Proteomes" id="UP000272238"/>
    </source>
</evidence>
<organism evidence="1 2">
    <name type="scientific">Ureibacillus endophyticus</name>
    <dbReference type="NCBI Taxonomy" id="1978490"/>
    <lineage>
        <taxon>Bacteria</taxon>
        <taxon>Bacillati</taxon>
        <taxon>Bacillota</taxon>
        <taxon>Bacilli</taxon>
        <taxon>Bacillales</taxon>
        <taxon>Caryophanaceae</taxon>
        <taxon>Ureibacillus</taxon>
    </lineage>
</organism>
<evidence type="ECO:0000313" key="1">
    <source>
        <dbReference type="EMBL" id="RKQ18940.1"/>
    </source>
</evidence>
<gene>
    <name evidence="1" type="ORF">D8M03_04940</name>
</gene>
<accession>A0A494Z8S5</accession>